<dbReference type="AlphaFoldDB" id="A0AAD2JL90"/>
<evidence type="ECO:0000313" key="3">
    <source>
        <dbReference type="Proteomes" id="UP001295423"/>
    </source>
</evidence>
<dbReference type="InterPro" id="IPR032675">
    <property type="entry name" value="LRR_dom_sf"/>
</dbReference>
<dbReference type="SUPFAM" id="SSF52058">
    <property type="entry name" value="L domain-like"/>
    <property type="match status" value="1"/>
</dbReference>
<dbReference type="Pfam" id="PF13306">
    <property type="entry name" value="LRR_5"/>
    <property type="match status" value="1"/>
</dbReference>
<feature type="region of interest" description="Disordered" evidence="1">
    <location>
        <begin position="1"/>
        <end position="21"/>
    </location>
</feature>
<proteinExistence type="predicted"/>
<dbReference type="Proteomes" id="UP001295423">
    <property type="component" value="Unassembled WGS sequence"/>
</dbReference>
<reference evidence="2" key="1">
    <citation type="submission" date="2023-08" db="EMBL/GenBank/DDBJ databases">
        <authorList>
            <person name="Audoor S."/>
            <person name="Bilcke G."/>
        </authorList>
    </citation>
    <scope>NUCLEOTIDE SEQUENCE</scope>
</reference>
<evidence type="ECO:0000256" key="1">
    <source>
        <dbReference type="SAM" id="MobiDB-lite"/>
    </source>
</evidence>
<feature type="compositionally biased region" description="Acidic residues" evidence="1">
    <location>
        <begin position="11"/>
        <end position="21"/>
    </location>
</feature>
<dbReference type="InterPro" id="IPR026906">
    <property type="entry name" value="LRR_5"/>
</dbReference>
<accession>A0AAD2JL90</accession>
<comment type="caution">
    <text evidence="2">The sequence shown here is derived from an EMBL/GenBank/DDBJ whole genome shotgun (WGS) entry which is preliminary data.</text>
</comment>
<protein>
    <submittedName>
        <fullName evidence="2">Uncharacterized protein</fullName>
    </submittedName>
</protein>
<keyword evidence="3" id="KW-1185">Reference proteome</keyword>
<evidence type="ECO:0000313" key="2">
    <source>
        <dbReference type="EMBL" id="CAJ1960018.1"/>
    </source>
</evidence>
<dbReference type="PANTHER" id="PTHR45661:SF3">
    <property type="entry name" value="IG-LIKE DOMAIN-CONTAINING PROTEIN"/>
    <property type="match status" value="1"/>
</dbReference>
<organism evidence="2 3">
    <name type="scientific">Cylindrotheca closterium</name>
    <dbReference type="NCBI Taxonomy" id="2856"/>
    <lineage>
        <taxon>Eukaryota</taxon>
        <taxon>Sar</taxon>
        <taxon>Stramenopiles</taxon>
        <taxon>Ochrophyta</taxon>
        <taxon>Bacillariophyta</taxon>
        <taxon>Bacillariophyceae</taxon>
        <taxon>Bacillariophycidae</taxon>
        <taxon>Bacillariales</taxon>
        <taxon>Bacillariaceae</taxon>
        <taxon>Cylindrotheca</taxon>
    </lineage>
</organism>
<gene>
    <name evidence="2" type="ORF">CYCCA115_LOCUS18435</name>
</gene>
<dbReference type="PANTHER" id="PTHR45661">
    <property type="entry name" value="SURFACE ANTIGEN"/>
    <property type="match status" value="1"/>
</dbReference>
<dbReference type="InterPro" id="IPR053139">
    <property type="entry name" value="Surface_bspA-like"/>
</dbReference>
<dbReference type="EMBL" id="CAKOGP040002036">
    <property type="protein sequence ID" value="CAJ1960018.1"/>
    <property type="molecule type" value="Genomic_DNA"/>
</dbReference>
<sequence length="513" mass="57747">MAEPNWYLWPNEDDDDDDDDDKVQNSLAISVRQHHVSIAAGAFQDFVRLQQVHLPLGLQMIGLEAFKRCLALTEINFPSSLIQIQDGAFEGCVSLKEAIFVDGLQLLGSDVFSGCEALTTAILPSTLEFLGTAAFSSCYRLSNVEFFKCEKLEVIPEEAFDNCSGLTHVKLPKSIQVIEESAFASCLRLAYVELPKGLEEIRTNAFSNCATLVSLELPEGLEEMEEFALNSCTSLKNLRLLQPDYFGRIATASSSDDEGKNDDISDDGLPPQNWDRLLEVFDNQSAIQRALYHRFDDFPLHKLCYHQIHYESEEEVMEAFDSIKASDISACSGSRTDLLGMTPLHILALSVKPAHGSLFGNVLEHYPLELVLRKDAWGKNCIDYLKLNKTPYPKPSLLQLASSSKFLMKHVKLDARWTKIQELLEQDLESNPIKNRKRLKAVFYELAQCQKSEIICTLELALWKAALLKHNAPDDEDGNNKRIKMDRQEVRITDCGADVVLSNVLQFMDKIET</sequence>
<name>A0AAD2JL90_9STRA</name>
<dbReference type="Gene3D" id="3.80.10.10">
    <property type="entry name" value="Ribonuclease Inhibitor"/>
    <property type="match status" value="2"/>
</dbReference>